<protein>
    <submittedName>
        <fullName evidence="6">Mitochondrial translation elongation factor G2</fullName>
    </submittedName>
</protein>
<dbReference type="SUPFAM" id="SSF50447">
    <property type="entry name" value="Translation proteins"/>
    <property type="match status" value="1"/>
</dbReference>
<keyword evidence="6" id="KW-0251">Elongation factor</keyword>
<dbReference type="Gene3D" id="3.40.50.300">
    <property type="entry name" value="P-loop containing nucleotide triphosphate hydrolases"/>
    <property type="match status" value="1"/>
</dbReference>
<feature type="domain" description="Tr-type G" evidence="5">
    <location>
        <begin position="58"/>
        <end position="358"/>
    </location>
</feature>
<keyword evidence="1" id="KW-0547">Nucleotide-binding</keyword>
<dbReference type="InterPro" id="IPR009000">
    <property type="entry name" value="Transl_B-barrel_sf"/>
</dbReference>
<dbReference type="Pfam" id="PF00679">
    <property type="entry name" value="EFG_C"/>
    <property type="match status" value="1"/>
</dbReference>
<dbReference type="Gene3D" id="3.30.70.240">
    <property type="match status" value="1"/>
</dbReference>
<dbReference type="OrthoDB" id="198619at2759"/>
<dbReference type="GO" id="GO:0005759">
    <property type="term" value="C:mitochondrial matrix"/>
    <property type="evidence" value="ECO:0007669"/>
    <property type="project" value="UniProtKB-ARBA"/>
</dbReference>
<dbReference type="Gene3D" id="2.40.30.10">
    <property type="entry name" value="Translation factors"/>
    <property type="match status" value="1"/>
</dbReference>
<dbReference type="InterPro" id="IPR014721">
    <property type="entry name" value="Ribsml_uS5_D2-typ_fold_subgr"/>
</dbReference>
<dbReference type="EMBL" id="AP006497">
    <property type="protein sequence ID" value="BAM81508.1"/>
    <property type="molecule type" value="Genomic_DNA"/>
</dbReference>
<dbReference type="RefSeq" id="XP_005537544.1">
    <property type="nucleotide sequence ID" value="XM_005537487.1"/>
</dbReference>
<organism evidence="6 7">
    <name type="scientific">Cyanidioschyzon merolae (strain NIES-3377 / 10D)</name>
    <name type="common">Unicellular red alga</name>
    <dbReference type="NCBI Taxonomy" id="280699"/>
    <lineage>
        <taxon>Eukaryota</taxon>
        <taxon>Rhodophyta</taxon>
        <taxon>Bangiophyceae</taxon>
        <taxon>Cyanidiales</taxon>
        <taxon>Cyanidiaceae</taxon>
        <taxon>Cyanidioschyzon</taxon>
    </lineage>
</organism>
<dbReference type="SUPFAM" id="SSF54211">
    <property type="entry name" value="Ribosomal protein S5 domain 2-like"/>
    <property type="match status" value="1"/>
</dbReference>
<dbReference type="InterPro" id="IPR041095">
    <property type="entry name" value="EFG_II"/>
</dbReference>
<accession>M1VJJ6</accession>
<dbReference type="InterPro" id="IPR020568">
    <property type="entry name" value="Ribosomal_Su5_D2-typ_SF"/>
</dbReference>
<dbReference type="PRINTS" id="PR00315">
    <property type="entry name" value="ELONGATNFCT"/>
</dbReference>
<dbReference type="InterPro" id="IPR035647">
    <property type="entry name" value="EFG_III/V"/>
</dbReference>
<dbReference type="InterPro" id="IPR035649">
    <property type="entry name" value="EFG_V"/>
</dbReference>
<keyword evidence="7" id="KW-1185">Reference proteome</keyword>
<dbReference type="OMA" id="RTHKMGE"/>
<dbReference type="SMART" id="SM00838">
    <property type="entry name" value="EFG_C"/>
    <property type="match status" value="1"/>
</dbReference>
<dbReference type="GeneID" id="16995633"/>
<evidence type="ECO:0000256" key="3">
    <source>
        <dbReference type="ARBA" id="ARBA00023128"/>
    </source>
</evidence>
<dbReference type="AlphaFoldDB" id="M1VJJ6"/>
<evidence type="ECO:0000256" key="2">
    <source>
        <dbReference type="ARBA" id="ARBA00022917"/>
    </source>
</evidence>
<gene>
    <name evidence="6" type="ORF">CYME_CMO140C</name>
</gene>
<evidence type="ECO:0000259" key="5">
    <source>
        <dbReference type="PROSITE" id="PS51722"/>
    </source>
</evidence>
<dbReference type="InterPro" id="IPR000640">
    <property type="entry name" value="EFG_V-like"/>
</dbReference>
<name>M1VJJ6_CYAM1</name>
<dbReference type="InterPro" id="IPR027417">
    <property type="entry name" value="P-loop_NTPase"/>
</dbReference>
<dbReference type="HOGENOM" id="CLU_002794_4_1_1"/>
<dbReference type="Gene3D" id="3.30.70.870">
    <property type="entry name" value="Elongation Factor G (Translational Gtpase), domain 3"/>
    <property type="match status" value="1"/>
</dbReference>
<dbReference type="KEGG" id="cme:CYME_CMO140C"/>
<dbReference type="Gramene" id="CMO140CT">
    <property type="protein sequence ID" value="CMO140CT"/>
    <property type="gene ID" value="CMO140C"/>
</dbReference>
<dbReference type="GO" id="GO:0005525">
    <property type="term" value="F:GTP binding"/>
    <property type="evidence" value="ECO:0007669"/>
    <property type="project" value="UniProtKB-KW"/>
</dbReference>
<dbReference type="InterPro" id="IPR031157">
    <property type="entry name" value="G_TR_CS"/>
</dbReference>
<sequence length="844" mass="92478">MGLLRQGTFTFWASFRSWLPLNPVRITKKCAPFRQRHSQWRFWSEAASSVSETEVRPNSIRNIGIVAHVDAGKTTLTEKILYYAGVSRRVGNVDHGDTVMDYLWEERQRGITIQAAATSVTWPPFPQPKDRKSAVLINIVDTPGHVDFTFEVERSLSVMDGAVVLVDAIAGIQAQTATVWRQTNRYGLPRLIFLNKCDRKEADVSRCLQQIRTSLGGRPVLLTAPVAWNGHVGIVDLRATNHMLLFTGSHGEAVERIAMDAEASVQPLLTVNRNTPLTWSKLATDLREALVETLAEYDDRLCTQYLDGKPVHDDDLSRALRSATLERHVVPVFCGSALRGMGIQPLLDAVEELLPSPEERPARLGEALDGGSTRKIAMNSKDALVAYAFKVQQDLHRGPLTFVRVFSAGATACLQTGSVLKILSTDRVKWHDAVQERVTGVFRVHADHFMPIQHVQTGGIYALSGLKRVRTGDTLVSSDADPISVVRLPPVPVPEPMFSVALARDTGYQRSAQEALIAALQVLVLDDPSLRFHEDERTGELLLSGMGELHLDIACKRLEREFGIKDLHASAPRVALFETVAEPGAGCVSAVNSVQCTLKSHDQMPLSTMDRTVGATRLRASMRVTLHPLPRNESNDGIRLEREVCLCPNLVFRGASPQEGLAPSSREIPASIRDAITDGARAALQRGPRAGLPVVGVRAVIHQISAENPVETALRACAVDAVHDALGRSTVALVEPVMRVEVRLDAVGELASEPDEPTRSDTSVDKQHLYGVVIRDLTSPQRRGQVLGTDASGSVVEALVPLEGLIGYANALRSLTGGRASFEASFCKYERVDEMFAHRLLERN</sequence>
<dbReference type="InterPro" id="IPR005225">
    <property type="entry name" value="Small_GTP-bd"/>
</dbReference>
<keyword evidence="3" id="KW-0496">Mitochondrion</keyword>
<dbReference type="PANTHER" id="PTHR43261:SF1">
    <property type="entry name" value="RIBOSOME-RELEASING FACTOR 2, MITOCHONDRIAL"/>
    <property type="match status" value="1"/>
</dbReference>
<dbReference type="InterPro" id="IPR000795">
    <property type="entry name" value="T_Tr_GTP-bd_dom"/>
</dbReference>
<dbReference type="GO" id="GO:0032790">
    <property type="term" value="P:ribosome disassembly"/>
    <property type="evidence" value="ECO:0007669"/>
    <property type="project" value="TreeGrafter"/>
</dbReference>
<dbReference type="Pfam" id="PF14492">
    <property type="entry name" value="EFG_III"/>
    <property type="match status" value="1"/>
</dbReference>
<proteinExistence type="predicted"/>
<keyword evidence="2" id="KW-0648">Protein biosynthesis</keyword>
<keyword evidence="4" id="KW-0342">GTP-binding</keyword>
<evidence type="ECO:0000313" key="6">
    <source>
        <dbReference type="EMBL" id="BAM81508.1"/>
    </source>
</evidence>
<reference evidence="6 7" key="2">
    <citation type="journal article" date="2007" name="BMC Biol.">
        <title>A 100%-complete sequence reveals unusually simple genomic features in the hot-spring red alga Cyanidioschyzon merolae.</title>
        <authorList>
            <person name="Nozaki H."/>
            <person name="Takano H."/>
            <person name="Misumi O."/>
            <person name="Terasawa K."/>
            <person name="Matsuzaki M."/>
            <person name="Maruyama S."/>
            <person name="Nishida K."/>
            <person name="Yagisawa F."/>
            <person name="Yoshida Y."/>
            <person name="Fujiwara T."/>
            <person name="Takio S."/>
            <person name="Tamura K."/>
            <person name="Chung S.J."/>
            <person name="Nakamura S."/>
            <person name="Kuroiwa H."/>
            <person name="Tanaka K."/>
            <person name="Sato N."/>
            <person name="Kuroiwa T."/>
        </authorList>
    </citation>
    <scope>NUCLEOTIDE SEQUENCE [LARGE SCALE GENOMIC DNA]</scope>
    <source>
        <strain evidence="6 7">10D</strain>
    </source>
</reference>
<dbReference type="Proteomes" id="UP000007014">
    <property type="component" value="Chromosome 15"/>
</dbReference>
<dbReference type="NCBIfam" id="TIGR00231">
    <property type="entry name" value="small_GTP"/>
    <property type="match status" value="1"/>
</dbReference>
<dbReference type="Gene3D" id="3.30.230.10">
    <property type="match status" value="1"/>
</dbReference>
<dbReference type="STRING" id="280699.M1VJJ6"/>
<dbReference type="GO" id="GO:0003746">
    <property type="term" value="F:translation elongation factor activity"/>
    <property type="evidence" value="ECO:0007669"/>
    <property type="project" value="UniProtKB-KW"/>
</dbReference>
<dbReference type="SUPFAM" id="SSF54980">
    <property type="entry name" value="EF-G C-terminal domain-like"/>
    <property type="match status" value="2"/>
</dbReference>
<dbReference type="eggNOG" id="KOG0464">
    <property type="taxonomic scope" value="Eukaryota"/>
</dbReference>
<evidence type="ECO:0000256" key="4">
    <source>
        <dbReference type="ARBA" id="ARBA00023134"/>
    </source>
</evidence>
<evidence type="ECO:0000256" key="1">
    <source>
        <dbReference type="ARBA" id="ARBA00022741"/>
    </source>
</evidence>
<dbReference type="SUPFAM" id="SSF52540">
    <property type="entry name" value="P-loop containing nucleoside triphosphate hydrolases"/>
    <property type="match status" value="1"/>
</dbReference>
<dbReference type="PROSITE" id="PS51722">
    <property type="entry name" value="G_TR_2"/>
    <property type="match status" value="1"/>
</dbReference>
<reference evidence="6 7" key="1">
    <citation type="journal article" date="2004" name="Nature">
        <title>Genome sequence of the ultrasmall unicellular red alga Cyanidioschyzon merolae 10D.</title>
        <authorList>
            <person name="Matsuzaki M."/>
            <person name="Misumi O."/>
            <person name="Shin-i T."/>
            <person name="Maruyama S."/>
            <person name="Takahara M."/>
            <person name="Miyagishima S."/>
            <person name="Mori T."/>
            <person name="Nishida K."/>
            <person name="Yagisawa F."/>
            <person name="Nishida K."/>
            <person name="Yoshida Y."/>
            <person name="Nishimura Y."/>
            <person name="Nakao S."/>
            <person name="Kobayashi T."/>
            <person name="Momoyama Y."/>
            <person name="Higashiyama T."/>
            <person name="Minoda A."/>
            <person name="Sano M."/>
            <person name="Nomoto H."/>
            <person name="Oishi K."/>
            <person name="Hayashi H."/>
            <person name="Ohta F."/>
            <person name="Nishizaka S."/>
            <person name="Haga S."/>
            <person name="Miura S."/>
            <person name="Morishita T."/>
            <person name="Kabeya Y."/>
            <person name="Terasawa K."/>
            <person name="Suzuki Y."/>
            <person name="Ishii Y."/>
            <person name="Asakawa S."/>
            <person name="Takano H."/>
            <person name="Ohta N."/>
            <person name="Kuroiwa H."/>
            <person name="Tanaka K."/>
            <person name="Shimizu N."/>
            <person name="Sugano S."/>
            <person name="Sato N."/>
            <person name="Nozaki H."/>
            <person name="Ogasawara N."/>
            <person name="Kohara Y."/>
            <person name="Kuroiwa T."/>
        </authorList>
    </citation>
    <scope>NUCLEOTIDE SEQUENCE [LARGE SCALE GENOMIC DNA]</scope>
    <source>
        <strain evidence="6 7">10D</strain>
    </source>
</reference>
<dbReference type="CDD" id="cd03713">
    <property type="entry name" value="EFG_mtEFG_C"/>
    <property type="match status" value="1"/>
</dbReference>
<dbReference type="GO" id="GO:0003924">
    <property type="term" value="F:GTPase activity"/>
    <property type="evidence" value="ECO:0007669"/>
    <property type="project" value="InterPro"/>
</dbReference>
<evidence type="ECO:0000313" key="7">
    <source>
        <dbReference type="Proteomes" id="UP000007014"/>
    </source>
</evidence>
<dbReference type="PROSITE" id="PS00301">
    <property type="entry name" value="G_TR_1"/>
    <property type="match status" value="1"/>
</dbReference>
<dbReference type="PANTHER" id="PTHR43261">
    <property type="entry name" value="TRANSLATION ELONGATION FACTOR G-RELATED"/>
    <property type="match status" value="1"/>
</dbReference>
<dbReference type="FunFam" id="3.40.50.300:FF:000514">
    <property type="entry name" value="Ribosome-releasing factor 2, mitochondrial"/>
    <property type="match status" value="1"/>
</dbReference>
<dbReference type="Pfam" id="PF00009">
    <property type="entry name" value="GTP_EFTU"/>
    <property type="match status" value="1"/>
</dbReference>